<dbReference type="InParanoid" id="C2KVC2"/>
<name>C2KVC2_9FIRM</name>
<organism evidence="2 3">
    <name type="scientific">Oribacterium sinus F0268</name>
    <dbReference type="NCBI Taxonomy" id="585501"/>
    <lineage>
        <taxon>Bacteria</taxon>
        <taxon>Bacillati</taxon>
        <taxon>Bacillota</taxon>
        <taxon>Clostridia</taxon>
        <taxon>Lachnospirales</taxon>
        <taxon>Lachnospiraceae</taxon>
        <taxon>Oribacterium</taxon>
    </lineage>
</organism>
<sequence>MLEFRLTVFKEDIMKKRFGVALVLSMAMVLGACGAKQQAESVKGTEQKGTEASTAAKEESKEADSKADAGDGKTYKVGILKFMDHPSLNQIEDSLCEELDSLSESSGAKYEYKEYRLNGQGDASILNQMTAQLIADDVDVIVPIATPAIQVVQSQTEGKNIPIVFSAASDPVSAKLVDSMEKPGGNITGTSDFLNTDAIMDLIFAQNPEAKKIGLLYSKSEDSSQQPIAAAKKYLADKGVEVVEKTGTTTDEVSQAVDALIAEKVDAIFTPTDNTIQKAELSFYEKLIKAKIPHYGGADSFALNGAFAGYGVDYVQLGKATADMVDEVLRQGKDTATLPVQTFDNGIATVNTETAEKLGYSLDKIKEAFKPFCTKIVEIKTEKEFKS</sequence>
<gene>
    <name evidence="2" type="ORF">HMPREF6123_0441</name>
</gene>
<proteinExistence type="predicted"/>
<dbReference type="AlphaFoldDB" id="C2KVC2"/>
<keyword evidence="3" id="KW-1185">Reference proteome</keyword>
<feature type="compositionally biased region" description="Basic and acidic residues" evidence="1">
    <location>
        <begin position="56"/>
        <end position="69"/>
    </location>
</feature>
<dbReference type="PANTHER" id="PTHR35271">
    <property type="entry name" value="ABC TRANSPORTER, SUBSTRATE-BINDING LIPOPROTEIN-RELATED"/>
    <property type="match status" value="1"/>
</dbReference>
<evidence type="ECO:0000256" key="1">
    <source>
        <dbReference type="SAM" id="MobiDB-lite"/>
    </source>
</evidence>
<dbReference type="EMBL" id="ACKX01000048">
    <property type="protein sequence ID" value="EEJ52282.1"/>
    <property type="molecule type" value="Genomic_DNA"/>
</dbReference>
<dbReference type="STRING" id="585501.HMPREF6123_0441"/>
<evidence type="ECO:0000313" key="2">
    <source>
        <dbReference type="EMBL" id="EEJ52282.1"/>
    </source>
</evidence>
<reference evidence="2 3" key="1">
    <citation type="submission" date="2009-04" db="EMBL/GenBank/DDBJ databases">
        <authorList>
            <person name="Qin X."/>
            <person name="Bachman B."/>
            <person name="Battles P."/>
            <person name="Bell A."/>
            <person name="Bess C."/>
            <person name="Bickham C."/>
            <person name="Chaboub L."/>
            <person name="Chen D."/>
            <person name="Coyle M."/>
            <person name="Deiros D.R."/>
            <person name="Dinh H."/>
            <person name="Forbes L."/>
            <person name="Fowler G."/>
            <person name="Francisco L."/>
            <person name="Fu Q."/>
            <person name="Gubbala S."/>
            <person name="Hale W."/>
            <person name="Han Y."/>
            <person name="Hemphill L."/>
            <person name="Highlander S.K."/>
            <person name="Hirani K."/>
            <person name="Hogues M."/>
            <person name="Jackson L."/>
            <person name="Jakkamsetti A."/>
            <person name="Javaid M."/>
            <person name="Jiang H."/>
            <person name="Korchina V."/>
            <person name="Kovar C."/>
            <person name="Lara F."/>
            <person name="Lee S."/>
            <person name="Mata R."/>
            <person name="Mathew T."/>
            <person name="Moen C."/>
            <person name="Morales K."/>
            <person name="Munidasa M."/>
            <person name="Nazareth L."/>
            <person name="Ngo R."/>
            <person name="Nguyen L."/>
            <person name="Okwuonu G."/>
            <person name="Ongeri F."/>
            <person name="Patil S."/>
            <person name="Petrosino J."/>
            <person name="Pham C."/>
            <person name="Pham P."/>
            <person name="Pu L.-L."/>
            <person name="Puazo M."/>
            <person name="Raj R."/>
            <person name="Reid J."/>
            <person name="Rouhana J."/>
            <person name="Saada N."/>
            <person name="Shang Y."/>
            <person name="Simmons D."/>
            <person name="Thornton R."/>
            <person name="Warren J."/>
            <person name="Weissenberger G."/>
            <person name="Zhang J."/>
            <person name="Zhang L."/>
            <person name="Zhou C."/>
            <person name="Zhu D."/>
            <person name="Muzny D."/>
            <person name="Worley K."/>
            <person name="Gibbs R."/>
        </authorList>
    </citation>
    <scope>NUCLEOTIDE SEQUENCE [LARGE SCALE GENOMIC DNA]</scope>
    <source>
        <strain evidence="2 3">F0268</strain>
    </source>
</reference>
<protein>
    <submittedName>
        <fullName evidence="2">ABC transporter substrate binding protein</fullName>
    </submittedName>
</protein>
<dbReference type="eggNOG" id="COG2984">
    <property type="taxonomic scope" value="Bacteria"/>
</dbReference>
<dbReference type="PROSITE" id="PS51257">
    <property type="entry name" value="PROKAR_LIPOPROTEIN"/>
    <property type="match status" value="1"/>
</dbReference>
<dbReference type="Proteomes" id="UP000004121">
    <property type="component" value="Unassembled WGS sequence"/>
</dbReference>
<dbReference type="SUPFAM" id="SSF53822">
    <property type="entry name" value="Periplasmic binding protein-like I"/>
    <property type="match status" value="1"/>
</dbReference>
<dbReference type="Gene3D" id="3.40.50.2300">
    <property type="match status" value="2"/>
</dbReference>
<evidence type="ECO:0000313" key="3">
    <source>
        <dbReference type="Proteomes" id="UP000004121"/>
    </source>
</evidence>
<dbReference type="Pfam" id="PF04392">
    <property type="entry name" value="ABC_sub_bind"/>
    <property type="match status" value="1"/>
</dbReference>
<comment type="caution">
    <text evidence="2">The sequence shown here is derived from an EMBL/GenBank/DDBJ whole genome shotgun (WGS) entry which is preliminary data.</text>
</comment>
<dbReference type="InterPro" id="IPR007487">
    <property type="entry name" value="ABC_transpt-TYRBP-like"/>
</dbReference>
<dbReference type="InterPro" id="IPR028082">
    <property type="entry name" value="Peripla_BP_I"/>
</dbReference>
<feature type="region of interest" description="Disordered" evidence="1">
    <location>
        <begin position="40"/>
        <end position="69"/>
    </location>
</feature>
<dbReference type="HOGENOM" id="CLU_058196_0_0_9"/>
<dbReference type="CDD" id="cd06325">
    <property type="entry name" value="PBP1_ABC_unchar_transporter"/>
    <property type="match status" value="1"/>
</dbReference>
<dbReference type="PANTHER" id="PTHR35271:SF1">
    <property type="entry name" value="ABC TRANSPORTER, SUBSTRATE-BINDING LIPOPROTEIN"/>
    <property type="match status" value="1"/>
</dbReference>
<accession>C2KVC2</accession>